<evidence type="ECO:0000256" key="1">
    <source>
        <dbReference type="SAM" id="MobiDB-lite"/>
    </source>
</evidence>
<dbReference type="RefSeq" id="XP_072804392.1">
    <property type="nucleotide sequence ID" value="XM_072948291.1"/>
</dbReference>
<gene>
    <name evidence="3" type="primary">LOC140688680</name>
</gene>
<dbReference type="Proteomes" id="UP001652581">
    <property type="component" value="Chromosome 23"/>
</dbReference>
<keyword evidence="2" id="KW-1185">Reference proteome</keyword>
<feature type="region of interest" description="Disordered" evidence="1">
    <location>
        <begin position="147"/>
        <end position="174"/>
    </location>
</feature>
<protein>
    <submittedName>
        <fullName evidence="3">Uncharacterized protein isoform X2</fullName>
    </submittedName>
</protein>
<proteinExistence type="predicted"/>
<accession>A0ABM5C6V5</accession>
<evidence type="ECO:0000313" key="2">
    <source>
        <dbReference type="Proteomes" id="UP001652581"/>
    </source>
</evidence>
<organism evidence="2 3">
    <name type="scientific">Vicugna pacos</name>
    <name type="common">Alpaca</name>
    <name type="synonym">Lama pacos</name>
    <dbReference type="NCBI Taxonomy" id="30538"/>
    <lineage>
        <taxon>Eukaryota</taxon>
        <taxon>Metazoa</taxon>
        <taxon>Chordata</taxon>
        <taxon>Craniata</taxon>
        <taxon>Vertebrata</taxon>
        <taxon>Euteleostomi</taxon>
        <taxon>Mammalia</taxon>
        <taxon>Eutheria</taxon>
        <taxon>Laurasiatheria</taxon>
        <taxon>Artiodactyla</taxon>
        <taxon>Tylopoda</taxon>
        <taxon>Camelidae</taxon>
        <taxon>Vicugna</taxon>
    </lineage>
</organism>
<sequence>MAKPATFVLNCVRPRPQLQHLHPCAALEREARSHRHDAAGVRTVGTLTVMESLLTLHSGPEELVLIHGDLRHLVPCAEWLLPSASAAELPLASELPWEQLQNCAPASECSHHDRVLSLAPCKWEQRIYTEQGRRRLCTVRCQLEHEKEPWSPGGLPLHEGGGSPSLAAQRLHEH</sequence>
<dbReference type="GeneID" id="140688680"/>
<reference evidence="3" key="1">
    <citation type="submission" date="2025-08" db="UniProtKB">
        <authorList>
            <consortium name="RefSeq"/>
        </authorList>
    </citation>
    <scope>IDENTIFICATION</scope>
</reference>
<name>A0ABM5C6V5_VICPA</name>
<evidence type="ECO:0000313" key="3">
    <source>
        <dbReference type="RefSeq" id="XP_072804392.1"/>
    </source>
</evidence>